<dbReference type="GO" id="GO:0006366">
    <property type="term" value="P:transcription by RNA polymerase II"/>
    <property type="evidence" value="ECO:0007669"/>
    <property type="project" value="InterPro"/>
</dbReference>
<keyword evidence="3" id="KW-0804">Transcription</keyword>
<evidence type="ECO:0000256" key="1">
    <source>
        <dbReference type="ARBA" id="ARBA00004123"/>
    </source>
</evidence>
<dbReference type="GO" id="GO:0005634">
    <property type="term" value="C:nucleus"/>
    <property type="evidence" value="ECO:0007669"/>
    <property type="project" value="UniProtKB-SubCell"/>
</dbReference>
<dbReference type="SUPFAM" id="SSF47113">
    <property type="entry name" value="Histone-fold"/>
    <property type="match status" value="1"/>
</dbReference>
<sequence length="328" mass="36716">MADKGPSFHVEIAQMLFIAGETTEPSITTTHLIERIVQHQVIEIFTRASALATRRGTRYITNEDIIFIVRHDAAKVSRLRTFLAWKDVRKNLKDDDDKANPEAVDITAPENNPAAVEEAGTTNAAAAGAKKSKKKSALPWDVSSFFSVQVPELGGEDDEDDDGEGADDETRRRLRINDERTLNMTREEYAVWAECRQASFTWRKAKRFKEWACLADVHEGARVAEDVIDIMGFLTAEMVQKLGEGARKVFDEEDAGIRAKGKGKMEDRNKGGCGLFAPNEGTRRPIEVRHVQEAYRKLQMSSNRTKAFSGPSRMVSKLIEQISRFAGV</sequence>
<comment type="similarity">
    <text evidence="5">Belongs to the SPT3 family.</text>
</comment>
<organism evidence="6 7">
    <name type="scientific">Pleomassaria siparia CBS 279.74</name>
    <dbReference type="NCBI Taxonomy" id="1314801"/>
    <lineage>
        <taxon>Eukaryota</taxon>
        <taxon>Fungi</taxon>
        <taxon>Dikarya</taxon>
        <taxon>Ascomycota</taxon>
        <taxon>Pezizomycotina</taxon>
        <taxon>Dothideomycetes</taxon>
        <taxon>Pleosporomycetidae</taxon>
        <taxon>Pleosporales</taxon>
        <taxon>Pleomassariaceae</taxon>
        <taxon>Pleomassaria</taxon>
    </lineage>
</organism>
<dbReference type="InterPro" id="IPR003195">
    <property type="entry name" value="TFIID_TAF13"/>
</dbReference>
<dbReference type="InterPro" id="IPR009072">
    <property type="entry name" value="Histone-fold"/>
</dbReference>
<dbReference type="Pfam" id="PF02269">
    <property type="entry name" value="TFIID-18kDa"/>
    <property type="match status" value="1"/>
</dbReference>
<reference evidence="6" key="1">
    <citation type="journal article" date="2020" name="Stud. Mycol.">
        <title>101 Dothideomycetes genomes: a test case for predicting lifestyles and emergence of pathogens.</title>
        <authorList>
            <person name="Haridas S."/>
            <person name="Albert R."/>
            <person name="Binder M."/>
            <person name="Bloem J."/>
            <person name="Labutti K."/>
            <person name="Salamov A."/>
            <person name="Andreopoulos B."/>
            <person name="Baker S."/>
            <person name="Barry K."/>
            <person name="Bills G."/>
            <person name="Bluhm B."/>
            <person name="Cannon C."/>
            <person name="Castanera R."/>
            <person name="Culley D."/>
            <person name="Daum C."/>
            <person name="Ezra D."/>
            <person name="Gonzalez J."/>
            <person name="Henrissat B."/>
            <person name="Kuo A."/>
            <person name="Liang C."/>
            <person name="Lipzen A."/>
            <person name="Lutzoni F."/>
            <person name="Magnuson J."/>
            <person name="Mondo S."/>
            <person name="Nolan M."/>
            <person name="Ohm R."/>
            <person name="Pangilinan J."/>
            <person name="Park H.-J."/>
            <person name="Ramirez L."/>
            <person name="Alfaro M."/>
            <person name="Sun H."/>
            <person name="Tritt A."/>
            <person name="Yoshinaga Y."/>
            <person name="Zwiers L.-H."/>
            <person name="Turgeon B."/>
            <person name="Goodwin S."/>
            <person name="Spatafora J."/>
            <person name="Crous P."/>
            <person name="Grigoriev I."/>
        </authorList>
    </citation>
    <scope>NUCLEOTIDE SEQUENCE</scope>
    <source>
        <strain evidence="6">CBS 279.74</strain>
    </source>
</reference>
<keyword evidence="7" id="KW-1185">Reference proteome</keyword>
<dbReference type="GO" id="GO:0000124">
    <property type="term" value="C:SAGA complex"/>
    <property type="evidence" value="ECO:0007669"/>
    <property type="project" value="TreeGrafter"/>
</dbReference>
<keyword evidence="2" id="KW-0805">Transcription regulation</keyword>
<comment type="subcellular location">
    <subcellularLocation>
        <location evidence="1">Nucleus</location>
    </subcellularLocation>
</comment>
<dbReference type="GO" id="GO:0046982">
    <property type="term" value="F:protein heterodimerization activity"/>
    <property type="evidence" value="ECO:0007669"/>
    <property type="project" value="InterPro"/>
</dbReference>
<protein>
    <submittedName>
        <fullName evidence="6">TFIID-18kDa-domain-containing protein</fullName>
    </submittedName>
</protein>
<dbReference type="Proteomes" id="UP000799428">
    <property type="component" value="Unassembled WGS sequence"/>
</dbReference>
<dbReference type="EMBL" id="MU005766">
    <property type="protein sequence ID" value="KAF2712615.1"/>
    <property type="molecule type" value="Genomic_DNA"/>
</dbReference>
<dbReference type="AlphaFoldDB" id="A0A6G1KJ93"/>
<evidence type="ECO:0000313" key="7">
    <source>
        <dbReference type="Proteomes" id="UP000799428"/>
    </source>
</evidence>
<dbReference type="OrthoDB" id="66982at2759"/>
<evidence type="ECO:0000256" key="2">
    <source>
        <dbReference type="ARBA" id="ARBA00023015"/>
    </source>
</evidence>
<dbReference type="CDD" id="cd22926">
    <property type="entry name" value="HFD_SPT3"/>
    <property type="match status" value="1"/>
</dbReference>
<evidence type="ECO:0000256" key="5">
    <source>
        <dbReference type="ARBA" id="ARBA00061274"/>
    </source>
</evidence>
<accession>A0A6G1KJ93</accession>
<evidence type="ECO:0000256" key="4">
    <source>
        <dbReference type="ARBA" id="ARBA00023242"/>
    </source>
</evidence>
<proteinExistence type="inferred from homology"/>
<dbReference type="PANTHER" id="PTHR11380">
    <property type="entry name" value="TRANSCRIPTION INITIATION FACTOR TFIID/SUPT3-RELATED"/>
    <property type="match status" value="1"/>
</dbReference>
<name>A0A6G1KJ93_9PLEO</name>
<keyword evidence="4" id="KW-0539">Nucleus</keyword>
<dbReference type="GO" id="GO:0003712">
    <property type="term" value="F:transcription coregulator activity"/>
    <property type="evidence" value="ECO:0007669"/>
    <property type="project" value="TreeGrafter"/>
</dbReference>
<evidence type="ECO:0000313" key="6">
    <source>
        <dbReference type="EMBL" id="KAF2712615.1"/>
    </source>
</evidence>
<dbReference type="PANTHER" id="PTHR11380:SF16">
    <property type="entry name" value="TRANSCRIPTION INITIATION PROTEIN SPT3 HOMOLOG"/>
    <property type="match status" value="1"/>
</dbReference>
<gene>
    <name evidence="6" type="ORF">K504DRAFT_474930</name>
</gene>
<evidence type="ECO:0000256" key="3">
    <source>
        <dbReference type="ARBA" id="ARBA00023163"/>
    </source>
</evidence>